<dbReference type="InterPro" id="IPR036291">
    <property type="entry name" value="NAD(P)-bd_dom_sf"/>
</dbReference>
<dbReference type="InterPro" id="IPR013968">
    <property type="entry name" value="PKS_KR"/>
</dbReference>
<dbReference type="Pfam" id="PF08659">
    <property type="entry name" value="KR"/>
    <property type="match status" value="1"/>
</dbReference>
<dbReference type="Gene3D" id="3.40.47.10">
    <property type="match status" value="1"/>
</dbReference>
<dbReference type="InterPro" id="IPR049900">
    <property type="entry name" value="PKS_mFAS_DH"/>
</dbReference>
<dbReference type="PANTHER" id="PTHR43775:SF29">
    <property type="entry name" value="ASPERFURANONE POLYKETIDE SYNTHASE AFOG-RELATED"/>
    <property type="match status" value="1"/>
</dbReference>
<dbReference type="EMBL" id="CABFNQ020000741">
    <property type="protein sequence ID" value="CAH0031025.1"/>
    <property type="molecule type" value="Genomic_DNA"/>
</dbReference>
<dbReference type="SUPFAM" id="SSF52151">
    <property type="entry name" value="FabD/lysophospholipase-like"/>
    <property type="match status" value="1"/>
</dbReference>
<dbReference type="InterPro" id="IPR016035">
    <property type="entry name" value="Acyl_Trfase/lysoPLipase"/>
</dbReference>
<dbReference type="GO" id="GO:0044550">
    <property type="term" value="P:secondary metabolite biosynthetic process"/>
    <property type="evidence" value="ECO:0007669"/>
    <property type="project" value="UniProtKB-ARBA"/>
</dbReference>
<evidence type="ECO:0000256" key="4">
    <source>
        <dbReference type="ARBA" id="ARBA00022679"/>
    </source>
</evidence>
<dbReference type="Pfam" id="PF13602">
    <property type="entry name" value="ADH_zinc_N_2"/>
    <property type="match status" value="1"/>
</dbReference>
<dbReference type="GO" id="GO:1901336">
    <property type="term" value="P:lactone biosynthetic process"/>
    <property type="evidence" value="ECO:0007669"/>
    <property type="project" value="UniProtKB-ARBA"/>
</dbReference>
<dbReference type="InterPro" id="IPR050091">
    <property type="entry name" value="PKS_NRPS_Biosynth_Enz"/>
</dbReference>
<feature type="domain" description="Ketosynthase family 3 (KS3)" evidence="10">
    <location>
        <begin position="1"/>
        <end position="404"/>
    </location>
</feature>
<dbReference type="SMART" id="SM00827">
    <property type="entry name" value="PKS_AT"/>
    <property type="match status" value="1"/>
</dbReference>
<dbReference type="InterPro" id="IPR032821">
    <property type="entry name" value="PKS_assoc"/>
</dbReference>
<evidence type="ECO:0000256" key="3">
    <source>
        <dbReference type="ARBA" id="ARBA00022553"/>
    </source>
</evidence>
<evidence type="ECO:0000256" key="5">
    <source>
        <dbReference type="ARBA" id="ARBA00023002"/>
    </source>
</evidence>
<keyword evidence="3" id="KW-0597">Phosphoprotein</keyword>
<evidence type="ECO:0008006" key="14">
    <source>
        <dbReference type="Google" id="ProtNLM"/>
    </source>
</evidence>
<dbReference type="CDD" id="cd00833">
    <property type="entry name" value="PKS"/>
    <property type="match status" value="1"/>
</dbReference>
<organism evidence="12 13">
    <name type="scientific">Clonostachys rhizophaga</name>
    <dbReference type="NCBI Taxonomy" id="160324"/>
    <lineage>
        <taxon>Eukaryota</taxon>
        <taxon>Fungi</taxon>
        <taxon>Dikarya</taxon>
        <taxon>Ascomycota</taxon>
        <taxon>Pezizomycotina</taxon>
        <taxon>Sordariomycetes</taxon>
        <taxon>Hypocreomycetidae</taxon>
        <taxon>Hypocreales</taxon>
        <taxon>Bionectriaceae</taxon>
        <taxon>Clonostachys</taxon>
    </lineage>
</organism>
<dbReference type="InterPro" id="IPR049551">
    <property type="entry name" value="PKS_DH_C"/>
</dbReference>
<dbReference type="InterPro" id="IPR049552">
    <property type="entry name" value="PKS_DH_N"/>
</dbReference>
<proteinExistence type="predicted"/>
<dbReference type="Gene3D" id="3.30.70.3290">
    <property type="match status" value="1"/>
</dbReference>
<protein>
    <recommendedName>
        <fullName evidence="14">Polyketide synthase</fullName>
    </recommendedName>
</protein>
<dbReference type="InterPro" id="IPR029063">
    <property type="entry name" value="SAM-dependent_MTases_sf"/>
</dbReference>
<dbReference type="InterPro" id="IPR020841">
    <property type="entry name" value="PKS_Beta-ketoAc_synthase_dom"/>
</dbReference>
<evidence type="ECO:0000313" key="13">
    <source>
        <dbReference type="Proteomes" id="UP000696573"/>
    </source>
</evidence>
<dbReference type="InterPro" id="IPR013217">
    <property type="entry name" value="Methyltransf_12"/>
</dbReference>
<keyword evidence="5" id="KW-0560">Oxidoreductase</keyword>
<dbReference type="SUPFAM" id="SSF55048">
    <property type="entry name" value="Probable ACP-binding domain of malonyl-CoA ACP transacylase"/>
    <property type="match status" value="1"/>
</dbReference>
<dbReference type="Pfam" id="PF08240">
    <property type="entry name" value="ADH_N"/>
    <property type="match status" value="1"/>
</dbReference>
<dbReference type="InterPro" id="IPR016039">
    <property type="entry name" value="Thiolase-like"/>
</dbReference>
<dbReference type="CDD" id="cd02440">
    <property type="entry name" value="AdoMet_MTases"/>
    <property type="match status" value="1"/>
</dbReference>
<dbReference type="InterPro" id="IPR011032">
    <property type="entry name" value="GroES-like_sf"/>
</dbReference>
<feature type="region of interest" description="Disordered" evidence="9">
    <location>
        <begin position="1286"/>
        <end position="1330"/>
    </location>
</feature>
<dbReference type="SUPFAM" id="SSF50129">
    <property type="entry name" value="GroES-like"/>
    <property type="match status" value="1"/>
</dbReference>
<keyword evidence="2" id="KW-0596">Phosphopantetheine</keyword>
<dbReference type="InterPro" id="IPR018201">
    <property type="entry name" value="Ketoacyl_synth_AS"/>
</dbReference>
<dbReference type="PROSITE" id="PS52004">
    <property type="entry name" value="KS3_2"/>
    <property type="match status" value="1"/>
</dbReference>
<dbReference type="Gene3D" id="3.90.180.10">
    <property type="entry name" value="Medium-chain alcohol dehydrogenases, catalytic domain"/>
    <property type="match status" value="1"/>
</dbReference>
<dbReference type="Pfam" id="PF02801">
    <property type="entry name" value="Ketoacyl-synt_C"/>
    <property type="match status" value="1"/>
</dbReference>
<dbReference type="Gene3D" id="3.40.50.720">
    <property type="entry name" value="NAD(P)-binding Rossmann-like Domain"/>
    <property type="match status" value="1"/>
</dbReference>
<reference evidence="12" key="1">
    <citation type="submission" date="2021-10" db="EMBL/GenBank/DDBJ databases">
        <authorList>
            <person name="Piombo E."/>
        </authorList>
    </citation>
    <scope>NUCLEOTIDE SEQUENCE</scope>
</reference>
<dbReference type="InterPro" id="IPR014030">
    <property type="entry name" value="Ketoacyl_synth_N"/>
</dbReference>
<feature type="region of interest" description="C-terminal hotdog fold" evidence="8">
    <location>
        <begin position="1109"/>
        <end position="1261"/>
    </location>
</feature>
<dbReference type="GO" id="GO:0004312">
    <property type="term" value="F:fatty acid synthase activity"/>
    <property type="evidence" value="ECO:0007669"/>
    <property type="project" value="TreeGrafter"/>
</dbReference>
<feature type="active site" description="Proton donor; for dehydratase activity" evidence="8">
    <location>
        <position position="1171"/>
    </location>
</feature>
<dbReference type="Pfam" id="PF14765">
    <property type="entry name" value="PS-DH"/>
    <property type="match status" value="1"/>
</dbReference>
<dbReference type="InterPro" id="IPR057326">
    <property type="entry name" value="KR_dom"/>
</dbReference>
<dbReference type="Proteomes" id="UP000696573">
    <property type="component" value="Unassembled WGS sequence"/>
</dbReference>
<keyword evidence="4" id="KW-0808">Transferase</keyword>
<keyword evidence="7" id="KW-0012">Acyltransferase</keyword>
<evidence type="ECO:0000256" key="6">
    <source>
        <dbReference type="ARBA" id="ARBA00023268"/>
    </source>
</evidence>
<dbReference type="InterPro" id="IPR001227">
    <property type="entry name" value="Ac_transferase_dom_sf"/>
</dbReference>
<dbReference type="InterPro" id="IPR013154">
    <property type="entry name" value="ADH-like_N"/>
</dbReference>
<dbReference type="Gene3D" id="3.40.366.10">
    <property type="entry name" value="Malonyl-Coenzyme A Acyl Carrier Protein, domain 2"/>
    <property type="match status" value="1"/>
</dbReference>
<comment type="caution">
    <text evidence="12">The sequence shown here is derived from an EMBL/GenBank/DDBJ whole genome shotgun (WGS) entry which is preliminary data.</text>
</comment>
<evidence type="ECO:0000313" key="12">
    <source>
        <dbReference type="EMBL" id="CAH0031025.1"/>
    </source>
</evidence>
<dbReference type="InterPro" id="IPR020843">
    <property type="entry name" value="ER"/>
</dbReference>
<name>A0A9N9YUT4_9HYPO</name>
<sequence length="2507" mass="273551">MEPIAIVGLAFRLPDGVEDDLSFWDMLENKRNVMQEWPESRANIGTFYKPGSGIKNTLYSRGGYFMKGDPAAFDAPFFSITAQAGIPVEKAAGTSTAVYASSTSEDYIMMTAKDPDHAPATVSTSTSPSIQANRISWYFDLKGPSIHVNTACSSSMITMDLACQSLRSGQSSMALVTSANSLLSPEWSLYQSNMSFLSADSRCYSFDQRANGYARGEGVAVLVLKRIKDAIRDRDMIRAVIRATGSNQDGHTPGLAQPSQSAQEALIRQVYKSCNLNFENTRYVEAHGTGTQIGDVTEATALGRVFRASRSASEPLYIGSIKANIGHLEGASGLAGILKSIMILENGIIPPNALFEKLNRKINARFYHLEVPTSPVPWPTQGLRRISIDSFGFGGANSHIILDDAYHIIEALGHVANHHALTGPRLLTNTPEKVVNGINGVSGTNGVNGAHEINGVNGTNGTNGESHATSKTDATPGYKLLTWSARDEAALKRMLGLYDGYLKTKVHEDTSFLQDLSYTLATRRSLMAWRAFSVVDGQGAVETLNLSAAKCERAARDVGVAFIFTGQGAQYANMGLELLRYRVFQATLAEIQGVFKDVGAEWSLFDELKNQKRINEAEFSQPLCTALQIALVELLGTLNIFPDVVVGHSSGEVAAAYAVGALSLRAACTVAYHRGRLARQVAAASSLKPGAMMSVNLTEHEAESYLAKKSLPGSVSVACINSPGNVTLSGDEAAIDQVQAELDKDGVFARKLKTGVAYHSPAMLQVADEYRSSMGHLEARELQHDGNPFMVSSVTSQKVTPITLLDPQYWVDNLVSPVRFADALQYIVHAAPKLDGLKPITNYLEIGPHAALQRPVRDSLAHAGNSTAKYGSVLSRQETPSKTLMQLVGQLFTSGYRVSITAANQQDGASPDAKLVVDTPQYPFDKTLTYWHEPRVTRDWRLREGSPNTLLGLRASDWNPLQPRWRKMLRVEEVGWVADHVVDNAVVFPAVGSVVMSIEAVRQTVGGSQPIRGYHVREATFTSPIVVTPGQTTEVMTHLRSLQQTYERSATRFEIEIFSFAENYWRACAKCVVHVEFAQDARTEVDGGQENQILAESLARRYDEAKGNARFSIPNADFYPWLQDNGFKYGPTFSLADQVCWDGGDLAIAEVNVGAPVDSFKEGVVHPGILDSCLQICPIPPSDGMSLNIPTSVPHQIKDAWIAETGWLNLSTERVKVLTEAKLKPIGAGMDCEVSILSETGGLLCHIKWLEMSPLMASELGTTGARKLLHRLDWKPHTSLPALEQADGEQHNGSSTNGSSTNGASTNGSLANGKPSGKEDTAAHDRSELEQTLSSVAQKSIVDLGDIDWEKAPNHMKKYIAWIERQVQQETNGETPEVGVLASKLEDLVTKQPSWKVFADIAKNFVSIVRGEAHDVELSISSTSFQDYLDEAVATVLNHDVESHLELLAHQKPTQRILELGARRGALTDYVLSVFQGIEARTGGIAFSEYTYSESSTELLEKAKKRFAEHLHRMDFTSIDANKDLIAQGLQPASYDVIFASEVIRGAKDVSAVLQNLRKVLAPGGQLFLHEITALGRYEIGFGFGAAADWWSGHEDEQDWDWTTTPAQLDAALKENGFSGADLVIKDSLVVSREATQPGLPLTGTTVFVVVDDDEFQKSLAKSIVQGASWNSRVLTLKEVADQNLESGDYVICLADVYKPFLHPMKQETLNLVREWVRQSTSLFWVTAYDTKTNDLPSPYVYAGIKDGFLRTLRSEYALNRIVSVTVGDNSRDVSACAKYVSSIFASAFGGLVSDDEYIVKNGQVLTGRLVDDINTNKDLTLSIEPEGITEPWLPGPPLRLAIQTRGQLETLQFKEDLAYFDELRPTDVEIEAKVWGVGFRDVFVALGRLDEDDFGADCAGVVTRVGAEVTSFKAGDRVCMQTVDGMRTYPRSHEWTTAKIADNVSFEDACAIIIPGMTSLQGLIEVARLDQGEKVLIHSASGGTGQLAVQVAQWAGAEVFATVGYDHKKQLLIDEYGIPADHIFYSRDTSFAQGIKRITNGYGVDVVLNSLAGEPLRASWDCIAPYGRMIEIGKADINANSSLPMGGFKKNCLYAGVDLHHIVKDINKKRLAKRLLQKAMDLASEGSVRAPSPLHVYDVDKVEDAFRYLASGKNTGRIVIRVDSSTVVEKQLIKRRTWTFDENATYLVAGGLGGIGRSILRWMVTRGAKHLLVPSRSGAASSAASELVRELSDQKVVISTPKCDVSSKESLASILEESSATLPPIKGCLVATMVLNDCIFENMTLTQWEETSRSKVESSWNLHALLPNLDFFILLSSISGVVGNPGQSNYAAGCTFQDALARYRSQQGQKSISIDLGVMRSIGIVAESEKLQKHFQGSKGFIQIEEAEFLSLLNICCDPSYQPGEQQCQMVMGLETPASLLARSIEPPEVLQRPLFARFSQLPGRSASSSDGNAVDAGQLFRQAETMAERAQVVVEALSKRLARTLTIKLEDVDTHQALHARCACI</sequence>
<feature type="compositionally biased region" description="Basic and acidic residues" evidence="9">
    <location>
        <begin position="1316"/>
        <end position="1329"/>
    </location>
</feature>
<gene>
    <name evidence="12" type="ORF">CRHIZ90672A_00009720</name>
</gene>
<dbReference type="SMART" id="SM00826">
    <property type="entry name" value="PKS_DH"/>
    <property type="match status" value="1"/>
</dbReference>
<keyword evidence="13" id="KW-1185">Reference proteome</keyword>
<dbReference type="Gene3D" id="3.10.129.110">
    <property type="entry name" value="Polyketide synthase dehydratase"/>
    <property type="match status" value="1"/>
</dbReference>
<dbReference type="Pfam" id="PF16197">
    <property type="entry name" value="KAsynt_C_assoc"/>
    <property type="match status" value="1"/>
</dbReference>
<dbReference type="Gene3D" id="3.40.50.150">
    <property type="entry name" value="Vaccinia Virus protein VP39"/>
    <property type="match status" value="1"/>
</dbReference>
<dbReference type="InterPro" id="IPR016036">
    <property type="entry name" value="Malonyl_transacylase_ACP-bd"/>
</dbReference>
<dbReference type="FunFam" id="3.40.50.720:FF:000209">
    <property type="entry name" value="Polyketide synthase Pks12"/>
    <property type="match status" value="1"/>
</dbReference>
<dbReference type="SMART" id="SM00825">
    <property type="entry name" value="PKS_KS"/>
    <property type="match status" value="1"/>
</dbReference>
<dbReference type="SUPFAM" id="SSF53335">
    <property type="entry name" value="S-adenosyl-L-methionine-dependent methyltransferases"/>
    <property type="match status" value="1"/>
</dbReference>
<dbReference type="SMART" id="SM00822">
    <property type="entry name" value="PKS_KR"/>
    <property type="match status" value="1"/>
</dbReference>
<feature type="compositionally biased region" description="Low complexity" evidence="9">
    <location>
        <begin position="1292"/>
        <end position="1309"/>
    </location>
</feature>
<evidence type="ECO:0000256" key="7">
    <source>
        <dbReference type="ARBA" id="ARBA00023315"/>
    </source>
</evidence>
<feature type="non-terminal residue" evidence="12">
    <location>
        <position position="2507"/>
    </location>
</feature>
<dbReference type="Pfam" id="PF00109">
    <property type="entry name" value="ketoacyl-synt"/>
    <property type="match status" value="1"/>
</dbReference>
<dbReference type="InterPro" id="IPR014031">
    <property type="entry name" value="Ketoacyl_synth_C"/>
</dbReference>
<dbReference type="PROSITE" id="PS00606">
    <property type="entry name" value="KS3_1"/>
    <property type="match status" value="1"/>
</dbReference>
<dbReference type="GO" id="GO:0004315">
    <property type="term" value="F:3-oxoacyl-[acyl-carrier-protein] synthase activity"/>
    <property type="evidence" value="ECO:0007669"/>
    <property type="project" value="InterPro"/>
</dbReference>
<dbReference type="CDD" id="cd05195">
    <property type="entry name" value="enoyl_red"/>
    <property type="match status" value="1"/>
</dbReference>
<evidence type="ECO:0000256" key="9">
    <source>
        <dbReference type="SAM" id="MobiDB-lite"/>
    </source>
</evidence>
<evidence type="ECO:0000259" key="11">
    <source>
        <dbReference type="PROSITE" id="PS52019"/>
    </source>
</evidence>
<dbReference type="Pfam" id="PF08242">
    <property type="entry name" value="Methyltransf_12"/>
    <property type="match status" value="1"/>
</dbReference>
<dbReference type="OrthoDB" id="329835at2759"/>
<dbReference type="InterPro" id="IPR014043">
    <property type="entry name" value="Acyl_transferase_dom"/>
</dbReference>
<evidence type="ECO:0000259" key="10">
    <source>
        <dbReference type="PROSITE" id="PS52004"/>
    </source>
</evidence>
<dbReference type="PROSITE" id="PS52019">
    <property type="entry name" value="PKS_MFAS_DH"/>
    <property type="match status" value="1"/>
</dbReference>
<feature type="active site" description="Proton acceptor; for dehydratase activity" evidence="8">
    <location>
        <position position="980"/>
    </location>
</feature>
<dbReference type="SUPFAM" id="SSF51735">
    <property type="entry name" value="NAD(P)-binding Rossmann-fold domains"/>
    <property type="match status" value="2"/>
</dbReference>
<feature type="domain" description="PKS/mFAS DH" evidence="11">
    <location>
        <begin position="948"/>
        <end position="1261"/>
    </location>
</feature>
<evidence type="ECO:0000256" key="1">
    <source>
        <dbReference type="ARBA" id="ARBA00005179"/>
    </source>
</evidence>
<accession>A0A9N9YUT4</accession>
<dbReference type="Pfam" id="PF00698">
    <property type="entry name" value="Acyl_transf_1"/>
    <property type="match status" value="1"/>
</dbReference>
<dbReference type="PANTHER" id="PTHR43775">
    <property type="entry name" value="FATTY ACID SYNTHASE"/>
    <property type="match status" value="1"/>
</dbReference>
<dbReference type="InterPro" id="IPR020807">
    <property type="entry name" value="PKS_DH"/>
</dbReference>
<dbReference type="Pfam" id="PF22621">
    <property type="entry name" value="CurL-like_PKS_C"/>
    <property type="match status" value="1"/>
</dbReference>
<comment type="pathway">
    <text evidence="1">Secondary metabolite biosynthesis.</text>
</comment>
<dbReference type="InterPro" id="IPR042104">
    <property type="entry name" value="PKS_dehydratase_sf"/>
</dbReference>
<dbReference type="SUPFAM" id="SSF53901">
    <property type="entry name" value="Thiolase-like"/>
    <property type="match status" value="1"/>
</dbReference>
<dbReference type="GO" id="GO:0016491">
    <property type="term" value="F:oxidoreductase activity"/>
    <property type="evidence" value="ECO:0007669"/>
    <property type="project" value="UniProtKB-KW"/>
</dbReference>
<dbReference type="Pfam" id="PF21089">
    <property type="entry name" value="PKS_DH_N"/>
    <property type="match status" value="1"/>
</dbReference>
<evidence type="ECO:0000256" key="2">
    <source>
        <dbReference type="ARBA" id="ARBA00022450"/>
    </source>
</evidence>
<feature type="region of interest" description="N-terminal hotdog fold" evidence="8">
    <location>
        <begin position="948"/>
        <end position="1080"/>
    </location>
</feature>
<dbReference type="SMART" id="SM00829">
    <property type="entry name" value="PKS_ER"/>
    <property type="match status" value="1"/>
</dbReference>
<dbReference type="GO" id="GO:0006633">
    <property type="term" value="P:fatty acid biosynthetic process"/>
    <property type="evidence" value="ECO:0007669"/>
    <property type="project" value="InterPro"/>
</dbReference>
<evidence type="ECO:0000256" key="8">
    <source>
        <dbReference type="PROSITE-ProRule" id="PRU01363"/>
    </source>
</evidence>
<keyword evidence="6" id="KW-0511">Multifunctional enzyme</keyword>